<dbReference type="Gene3D" id="3.40.50.11060">
    <property type="entry name" value="GTPase HflX, N-terminal domain"/>
    <property type="match status" value="1"/>
</dbReference>
<keyword evidence="5 6" id="KW-0342">GTP-binding</keyword>
<comment type="subcellular location">
    <subcellularLocation>
        <location evidence="6">Cytoplasm</location>
    </subcellularLocation>
    <text evidence="6">May associate with membranes.</text>
</comment>
<evidence type="ECO:0000256" key="7">
    <source>
        <dbReference type="PIRSR" id="PIRSR006809-1"/>
    </source>
</evidence>
<feature type="binding site" evidence="8">
    <location>
        <position position="224"/>
    </location>
    <ligand>
        <name>Mg(2+)</name>
        <dbReference type="ChEBI" id="CHEBI:18420"/>
    </ligand>
</feature>
<dbReference type="PROSITE" id="PS51705">
    <property type="entry name" value="G_HFLX"/>
    <property type="match status" value="1"/>
</dbReference>
<evidence type="ECO:0000259" key="9">
    <source>
        <dbReference type="PROSITE" id="PS51705"/>
    </source>
</evidence>
<evidence type="ECO:0000256" key="1">
    <source>
        <dbReference type="ARBA" id="ARBA00022490"/>
    </source>
</evidence>
<evidence type="ECO:0000256" key="5">
    <source>
        <dbReference type="ARBA" id="ARBA00023134"/>
    </source>
</evidence>
<dbReference type="GO" id="GO:0043022">
    <property type="term" value="F:ribosome binding"/>
    <property type="evidence" value="ECO:0007669"/>
    <property type="project" value="TreeGrafter"/>
</dbReference>
<evidence type="ECO:0000256" key="4">
    <source>
        <dbReference type="ARBA" id="ARBA00022842"/>
    </source>
</evidence>
<proteinExistence type="inferred from homology"/>
<comment type="cofactor">
    <cofactor evidence="8">
        <name>Mg(2+)</name>
        <dbReference type="ChEBI" id="CHEBI:18420"/>
    </cofactor>
</comment>
<dbReference type="PANTHER" id="PTHR10229:SF0">
    <property type="entry name" value="GTP-BINDING PROTEIN 6-RELATED"/>
    <property type="match status" value="1"/>
</dbReference>
<dbReference type="HAMAP" id="MF_00900">
    <property type="entry name" value="GTPase_HflX"/>
    <property type="match status" value="1"/>
</dbReference>
<feature type="binding site" evidence="7">
    <location>
        <begin position="355"/>
        <end position="357"/>
    </location>
    <ligand>
        <name>GTP</name>
        <dbReference type="ChEBI" id="CHEBI:37565"/>
    </ligand>
</feature>
<sequence>MERLIEIEPERNTERAVLVGVCLPGSDRRETEETMDELALLADTAGVEVVGRVVQERAALDPTYFIGGGKVQEVRRMAEEQEADAVIFDDDLSPAQLRNVERVTQVKVLDRSTLILDIFASHARSREARTQVELAQLEYLLPRLTRQWTHLSRQVSSAGGLSGGIGTRGPGETQLEVDRRAIRKRIADLALALKRIERQRETGRKRRTGVFKAALVGYTNAGKSTLMRALSGADVLVGNRLFSTLDSTTRSVSLGYNRQVLLTDTVGFIRKLPAHLVASFRSTLEEAVRADLLLHVVDVSHPACEEQIAAVREVLEDLCIAEHPALMVFNKIDRLDDPARLSALMHAHDDAVAVSGLTGEGIEELKQRLYEKLEKGRVVLDLRVSQTEGRFLSELYEVGEVLERSYDGNDVLLKVKLPGEDARRLQLVG</sequence>
<keyword evidence="2 8" id="KW-0479">Metal-binding</keyword>
<dbReference type="AlphaFoldDB" id="A0A1F6CUR3"/>
<dbReference type="FunFam" id="3.40.50.11060:FF:000001">
    <property type="entry name" value="GTPase HflX"/>
    <property type="match status" value="1"/>
</dbReference>
<keyword evidence="3 6" id="KW-0547">Nucleotide-binding</keyword>
<dbReference type="Pfam" id="PF13167">
    <property type="entry name" value="GTP-bdg_N"/>
    <property type="match status" value="1"/>
</dbReference>
<evidence type="ECO:0000256" key="8">
    <source>
        <dbReference type="PIRSR" id="PIRSR006809-2"/>
    </source>
</evidence>
<dbReference type="NCBIfam" id="TIGR03156">
    <property type="entry name" value="GTP_HflX"/>
    <property type="match status" value="1"/>
</dbReference>
<dbReference type="Proteomes" id="UP000178606">
    <property type="component" value="Unassembled WGS sequence"/>
</dbReference>
<dbReference type="GO" id="GO:0003924">
    <property type="term" value="F:GTPase activity"/>
    <property type="evidence" value="ECO:0007669"/>
    <property type="project" value="UniProtKB-UniRule"/>
</dbReference>
<keyword evidence="1 6" id="KW-0963">Cytoplasm</keyword>
<dbReference type="CDD" id="cd01878">
    <property type="entry name" value="HflX"/>
    <property type="match status" value="1"/>
</dbReference>
<feature type="binding site" evidence="7">
    <location>
        <begin position="264"/>
        <end position="267"/>
    </location>
    <ligand>
        <name>GTP</name>
        <dbReference type="ChEBI" id="CHEBI:37565"/>
    </ligand>
</feature>
<comment type="caution">
    <text evidence="10">The sequence shown here is derived from an EMBL/GenBank/DDBJ whole genome shotgun (WGS) entry which is preliminary data.</text>
</comment>
<dbReference type="InterPro" id="IPR016496">
    <property type="entry name" value="GTPase_HflX"/>
</dbReference>
<dbReference type="EMBL" id="MFKF01000135">
    <property type="protein sequence ID" value="OGG52771.1"/>
    <property type="molecule type" value="Genomic_DNA"/>
</dbReference>
<protein>
    <recommendedName>
        <fullName evidence="6">GTPase HflX</fullName>
    </recommendedName>
    <alternativeName>
        <fullName evidence="6">GTP-binding protein HflX</fullName>
    </alternativeName>
</protein>
<dbReference type="GO" id="GO:0005525">
    <property type="term" value="F:GTP binding"/>
    <property type="evidence" value="ECO:0007669"/>
    <property type="project" value="UniProtKB-UniRule"/>
</dbReference>
<accession>A0A1F6CUR3</accession>
<dbReference type="Pfam" id="PF01926">
    <property type="entry name" value="MMR_HSR1"/>
    <property type="match status" value="1"/>
</dbReference>
<evidence type="ECO:0000256" key="3">
    <source>
        <dbReference type="ARBA" id="ARBA00022741"/>
    </source>
</evidence>
<dbReference type="InterPro" id="IPR027417">
    <property type="entry name" value="P-loop_NTPase"/>
</dbReference>
<gene>
    <name evidence="6" type="primary">hflX</name>
    <name evidence="10" type="ORF">A3F84_10010</name>
</gene>
<name>A0A1F6CUR3_HANXR</name>
<feature type="binding site" evidence="8">
    <location>
        <position position="244"/>
    </location>
    <ligand>
        <name>Mg(2+)</name>
        <dbReference type="ChEBI" id="CHEBI:18420"/>
    </ligand>
</feature>
<dbReference type="SUPFAM" id="SSF52540">
    <property type="entry name" value="P-loop containing nucleoside triphosphate hydrolases"/>
    <property type="match status" value="1"/>
</dbReference>
<dbReference type="PIRSF" id="PIRSF006809">
    <property type="entry name" value="GTP-binding_hflX_prd"/>
    <property type="match status" value="1"/>
</dbReference>
<dbReference type="Gene3D" id="3.40.50.300">
    <property type="entry name" value="P-loop containing nucleotide triphosphate hydrolases"/>
    <property type="match status" value="1"/>
</dbReference>
<comment type="function">
    <text evidence="6">GTPase that associates with the 50S ribosomal subunit and may have a role during protein synthesis or ribosome biogenesis.</text>
</comment>
<evidence type="ECO:0000256" key="2">
    <source>
        <dbReference type="ARBA" id="ARBA00022723"/>
    </source>
</evidence>
<dbReference type="PRINTS" id="PR00326">
    <property type="entry name" value="GTP1OBG"/>
</dbReference>
<dbReference type="InterPro" id="IPR032305">
    <property type="entry name" value="GTP-bd_M"/>
</dbReference>
<dbReference type="Pfam" id="PF16360">
    <property type="entry name" value="GTP-bdg_M"/>
    <property type="match status" value="1"/>
</dbReference>
<dbReference type="InterPro" id="IPR006073">
    <property type="entry name" value="GTP-bd"/>
</dbReference>
<dbReference type="GO" id="GO:0005737">
    <property type="term" value="C:cytoplasm"/>
    <property type="evidence" value="ECO:0007669"/>
    <property type="project" value="UniProtKB-SubCell"/>
</dbReference>
<dbReference type="InterPro" id="IPR025121">
    <property type="entry name" value="GTPase_HflX_N"/>
</dbReference>
<comment type="subunit">
    <text evidence="6">Monomer. Associates with the 50S ribosomal subunit.</text>
</comment>
<feature type="binding site" evidence="7">
    <location>
        <begin position="242"/>
        <end position="246"/>
    </location>
    <ligand>
        <name>GTP</name>
        <dbReference type="ChEBI" id="CHEBI:37565"/>
    </ligand>
</feature>
<dbReference type="InterPro" id="IPR030394">
    <property type="entry name" value="G_HFLX_dom"/>
</dbReference>
<comment type="similarity">
    <text evidence="6">Belongs to the TRAFAC class OBG-HflX-like GTPase superfamily. HflX GTPase family.</text>
</comment>
<reference evidence="10 11" key="1">
    <citation type="journal article" date="2016" name="Nat. Commun.">
        <title>Thousands of microbial genomes shed light on interconnected biogeochemical processes in an aquifer system.</title>
        <authorList>
            <person name="Anantharaman K."/>
            <person name="Brown C.T."/>
            <person name="Hug L.A."/>
            <person name="Sharon I."/>
            <person name="Castelle C.J."/>
            <person name="Probst A.J."/>
            <person name="Thomas B.C."/>
            <person name="Singh A."/>
            <person name="Wilkins M.J."/>
            <person name="Karaoz U."/>
            <person name="Brodie E.L."/>
            <person name="Williams K.H."/>
            <person name="Hubbard S.S."/>
            <person name="Banfield J.F."/>
        </authorList>
    </citation>
    <scope>NUCLEOTIDE SEQUENCE [LARGE SCALE GENOMIC DNA]</scope>
    <source>
        <strain evidence="11">RIFCSPLOWO2_12_FULL_64_10</strain>
    </source>
</reference>
<feature type="domain" description="Hflx-type G" evidence="9">
    <location>
        <begin position="211"/>
        <end position="377"/>
    </location>
</feature>
<dbReference type="InterPro" id="IPR042108">
    <property type="entry name" value="GTPase_HflX_N_sf"/>
</dbReference>
<feature type="binding site" evidence="7">
    <location>
        <begin position="330"/>
        <end position="333"/>
    </location>
    <ligand>
        <name>GTP</name>
        <dbReference type="ChEBI" id="CHEBI:37565"/>
    </ligand>
</feature>
<evidence type="ECO:0000256" key="6">
    <source>
        <dbReference type="HAMAP-Rule" id="MF_00900"/>
    </source>
</evidence>
<dbReference type="PANTHER" id="PTHR10229">
    <property type="entry name" value="GTP-BINDING PROTEIN HFLX"/>
    <property type="match status" value="1"/>
</dbReference>
<keyword evidence="4 8" id="KW-0460">Magnesium</keyword>
<organism evidence="10 11">
    <name type="scientific">Handelsmanbacteria sp. (strain RIFCSPLOWO2_12_FULL_64_10)</name>
    <dbReference type="NCBI Taxonomy" id="1817868"/>
    <lineage>
        <taxon>Bacteria</taxon>
        <taxon>Candidatus Handelsmaniibacteriota</taxon>
    </lineage>
</organism>
<evidence type="ECO:0000313" key="11">
    <source>
        <dbReference type="Proteomes" id="UP000178606"/>
    </source>
</evidence>
<evidence type="ECO:0000313" key="10">
    <source>
        <dbReference type="EMBL" id="OGG52771.1"/>
    </source>
</evidence>
<dbReference type="GO" id="GO:0046872">
    <property type="term" value="F:metal ion binding"/>
    <property type="evidence" value="ECO:0007669"/>
    <property type="project" value="UniProtKB-KW"/>
</dbReference>
<dbReference type="Gene3D" id="6.10.250.2860">
    <property type="match status" value="1"/>
</dbReference>
<feature type="binding site" evidence="7">
    <location>
        <begin position="217"/>
        <end position="224"/>
    </location>
    <ligand>
        <name>GTP</name>
        <dbReference type="ChEBI" id="CHEBI:37565"/>
    </ligand>
</feature>